<dbReference type="AlphaFoldDB" id="A0A6H9YNJ2"/>
<feature type="transmembrane region" description="Helical" evidence="1">
    <location>
        <begin position="20"/>
        <end position="37"/>
    </location>
</feature>
<dbReference type="SMART" id="SM00257">
    <property type="entry name" value="LysM"/>
    <property type="match status" value="1"/>
</dbReference>
<feature type="domain" description="LysM" evidence="2">
    <location>
        <begin position="55"/>
        <end position="104"/>
    </location>
</feature>
<evidence type="ECO:0000256" key="1">
    <source>
        <dbReference type="SAM" id="Phobius"/>
    </source>
</evidence>
<dbReference type="OrthoDB" id="5084290at2"/>
<organism evidence="3 4">
    <name type="scientific">Actinomadura rudentiformis</name>
    <dbReference type="NCBI Taxonomy" id="359158"/>
    <lineage>
        <taxon>Bacteria</taxon>
        <taxon>Bacillati</taxon>
        <taxon>Actinomycetota</taxon>
        <taxon>Actinomycetes</taxon>
        <taxon>Streptosporangiales</taxon>
        <taxon>Thermomonosporaceae</taxon>
        <taxon>Actinomadura</taxon>
    </lineage>
</organism>
<dbReference type="CDD" id="cd00118">
    <property type="entry name" value="LysM"/>
    <property type="match status" value="1"/>
</dbReference>
<keyword evidence="4" id="KW-1185">Reference proteome</keyword>
<keyword evidence="1" id="KW-1133">Transmembrane helix</keyword>
<dbReference type="InterPro" id="IPR036779">
    <property type="entry name" value="LysM_dom_sf"/>
</dbReference>
<dbReference type="RefSeq" id="WP_151563264.1">
    <property type="nucleotide sequence ID" value="NZ_WBMT01000011.1"/>
</dbReference>
<evidence type="ECO:0000313" key="3">
    <source>
        <dbReference type="EMBL" id="KAB2346387.1"/>
    </source>
</evidence>
<dbReference type="EMBL" id="WBMT01000011">
    <property type="protein sequence ID" value="KAB2346387.1"/>
    <property type="molecule type" value="Genomic_DNA"/>
</dbReference>
<dbReference type="Gene3D" id="3.10.350.10">
    <property type="entry name" value="LysM domain"/>
    <property type="match status" value="1"/>
</dbReference>
<dbReference type="Proteomes" id="UP000468735">
    <property type="component" value="Unassembled WGS sequence"/>
</dbReference>
<dbReference type="PROSITE" id="PS51782">
    <property type="entry name" value="LYSM"/>
    <property type="match status" value="1"/>
</dbReference>
<dbReference type="Pfam" id="PF01476">
    <property type="entry name" value="LysM"/>
    <property type="match status" value="1"/>
</dbReference>
<accession>A0A6H9YNJ2</accession>
<comment type="caution">
    <text evidence="3">The sequence shown here is derived from an EMBL/GenBank/DDBJ whole genome shotgun (WGS) entry which is preliminary data.</text>
</comment>
<name>A0A6H9YNJ2_9ACTN</name>
<dbReference type="SUPFAM" id="SSF54106">
    <property type="entry name" value="LysM domain"/>
    <property type="match status" value="1"/>
</dbReference>
<proteinExistence type="predicted"/>
<protein>
    <submittedName>
        <fullName evidence="3">LysM peptidoglycan-binding domain-containing protein</fullName>
    </submittedName>
</protein>
<sequence>MVAYERASDPGIRLTRRGRAVLTAFAACTLLVAFWLTEGPGARAGDGGHAPAHRQTVVVEPGETLWDIAARHAPDSDPRRTVDRIIDLNSLSSPVVQPGQQLRLPAR</sequence>
<reference evidence="3 4" key="1">
    <citation type="submission" date="2019-09" db="EMBL/GenBank/DDBJ databases">
        <title>Actinomadura physcomitrii sp. nov., a novel actinomycete isolated from moss [Physcomitrium sphaericum (Ludw) Fuernr].</title>
        <authorList>
            <person name="Zhuang X."/>
            <person name="Liu C."/>
        </authorList>
    </citation>
    <scope>NUCLEOTIDE SEQUENCE [LARGE SCALE GENOMIC DNA]</scope>
    <source>
        <strain evidence="3 4">HMC1</strain>
    </source>
</reference>
<dbReference type="InterPro" id="IPR018392">
    <property type="entry name" value="LysM"/>
</dbReference>
<gene>
    <name evidence="3" type="ORF">F8566_23225</name>
</gene>
<evidence type="ECO:0000259" key="2">
    <source>
        <dbReference type="PROSITE" id="PS51782"/>
    </source>
</evidence>
<keyword evidence="1" id="KW-0472">Membrane</keyword>
<evidence type="ECO:0000313" key="4">
    <source>
        <dbReference type="Proteomes" id="UP000468735"/>
    </source>
</evidence>
<keyword evidence="1" id="KW-0812">Transmembrane</keyword>